<feature type="transmembrane region" description="Helical" evidence="5">
    <location>
        <begin position="128"/>
        <end position="146"/>
    </location>
</feature>
<dbReference type="Proteomes" id="UP000617634">
    <property type="component" value="Unassembled WGS sequence"/>
</dbReference>
<sequence>MRELVTPEGIRLGITLASRGARFGALALDLVIIGLVMILSTILMVYLFGSVIGFERGLDGEGGGGTGSLQQLIAIVWIVFMFLLRSAYFLFFELGPRGATPGKRLTGIRIAARDGGRLTAEMVIARNLLRDIELFLPIVFIASAGAQSGPGWTAAGAWFAIFLLFPLLNRDVLRAGDVIAGTWVVERPRRKLEQALSASAPAPVQAARRKLWRVGRRKGESESEVPVRSGGPRYRFDEAELAVYGEYELQTLERVLRENRQASIEPVYFAIADKIGRNDGYNDERAFLEDYYTQLRARLEAGMRMGRRKADKFSDAG</sequence>
<gene>
    <name evidence="7" type="ORF">I5E68_01595</name>
</gene>
<keyword evidence="2 5" id="KW-0812">Transmembrane</keyword>
<dbReference type="EMBL" id="JADZGI010000001">
    <property type="protein sequence ID" value="MBH0111643.1"/>
    <property type="molecule type" value="Genomic_DNA"/>
</dbReference>
<comment type="caution">
    <text evidence="7">The sequence shown here is derived from an EMBL/GenBank/DDBJ whole genome shotgun (WGS) entry which is preliminary data.</text>
</comment>
<feature type="domain" description="RDD" evidence="6">
    <location>
        <begin position="17"/>
        <end position="181"/>
    </location>
</feature>
<organism evidence="7 8">
    <name type="scientific">Novosphingobium aureum</name>
    <dbReference type="NCBI Taxonomy" id="2792964"/>
    <lineage>
        <taxon>Bacteria</taxon>
        <taxon>Pseudomonadati</taxon>
        <taxon>Pseudomonadota</taxon>
        <taxon>Alphaproteobacteria</taxon>
        <taxon>Sphingomonadales</taxon>
        <taxon>Sphingomonadaceae</taxon>
        <taxon>Novosphingobium</taxon>
    </lineage>
</organism>
<evidence type="ECO:0000256" key="4">
    <source>
        <dbReference type="ARBA" id="ARBA00023136"/>
    </source>
</evidence>
<evidence type="ECO:0000256" key="3">
    <source>
        <dbReference type="ARBA" id="ARBA00022989"/>
    </source>
</evidence>
<protein>
    <submittedName>
        <fullName evidence="7">RDD family protein</fullName>
    </submittedName>
</protein>
<evidence type="ECO:0000313" key="8">
    <source>
        <dbReference type="Proteomes" id="UP000617634"/>
    </source>
</evidence>
<dbReference type="AlphaFoldDB" id="A0A931H9T8"/>
<dbReference type="Pfam" id="PF06271">
    <property type="entry name" value="RDD"/>
    <property type="match status" value="1"/>
</dbReference>
<dbReference type="GO" id="GO:0016020">
    <property type="term" value="C:membrane"/>
    <property type="evidence" value="ECO:0007669"/>
    <property type="project" value="UniProtKB-SubCell"/>
</dbReference>
<name>A0A931H9T8_9SPHN</name>
<evidence type="ECO:0000256" key="5">
    <source>
        <dbReference type="SAM" id="Phobius"/>
    </source>
</evidence>
<keyword evidence="3 5" id="KW-1133">Transmembrane helix</keyword>
<dbReference type="RefSeq" id="WP_197164421.1">
    <property type="nucleotide sequence ID" value="NZ_JADZGI010000001.1"/>
</dbReference>
<evidence type="ECO:0000313" key="7">
    <source>
        <dbReference type="EMBL" id="MBH0111643.1"/>
    </source>
</evidence>
<evidence type="ECO:0000256" key="1">
    <source>
        <dbReference type="ARBA" id="ARBA00004141"/>
    </source>
</evidence>
<dbReference type="PANTHER" id="PTHR38480">
    <property type="entry name" value="SLR0254 PROTEIN"/>
    <property type="match status" value="1"/>
</dbReference>
<evidence type="ECO:0000256" key="2">
    <source>
        <dbReference type="ARBA" id="ARBA00022692"/>
    </source>
</evidence>
<dbReference type="InterPro" id="IPR010432">
    <property type="entry name" value="RDD"/>
</dbReference>
<dbReference type="PANTHER" id="PTHR38480:SF1">
    <property type="entry name" value="SLR0254 PROTEIN"/>
    <property type="match status" value="1"/>
</dbReference>
<reference evidence="7" key="1">
    <citation type="submission" date="2020-11" db="EMBL/GenBank/DDBJ databases">
        <title>Novosphingobium aureum sp. nov., a marine bacterium isolated from sediment of a salt flat.</title>
        <authorList>
            <person name="Yoo Y."/>
            <person name="Kim J.-J."/>
        </authorList>
    </citation>
    <scope>NUCLEOTIDE SEQUENCE</scope>
    <source>
        <strain evidence="7">YJ-S2-02</strain>
    </source>
</reference>
<evidence type="ECO:0000259" key="6">
    <source>
        <dbReference type="Pfam" id="PF06271"/>
    </source>
</evidence>
<keyword evidence="8" id="KW-1185">Reference proteome</keyword>
<comment type="subcellular location">
    <subcellularLocation>
        <location evidence="1">Membrane</location>
        <topology evidence="1">Multi-pass membrane protein</topology>
    </subcellularLocation>
</comment>
<proteinExistence type="predicted"/>
<feature type="transmembrane region" description="Helical" evidence="5">
    <location>
        <begin position="69"/>
        <end position="91"/>
    </location>
</feature>
<accession>A0A931H9T8</accession>
<keyword evidence="4 5" id="KW-0472">Membrane</keyword>
<feature type="transmembrane region" description="Helical" evidence="5">
    <location>
        <begin position="21"/>
        <end position="49"/>
    </location>
</feature>